<evidence type="ECO:0000259" key="1">
    <source>
        <dbReference type="Pfam" id="PF25597"/>
    </source>
</evidence>
<dbReference type="EMBL" id="JAHRHJ020000002">
    <property type="protein sequence ID" value="KAH9326970.1"/>
    <property type="molecule type" value="Genomic_DNA"/>
</dbReference>
<keyword evidence="3" id="KW-1185">Reference proteome</keyword>
<comment type="caution">
    <text evidence="2">The sequence shown here is derived from an EMBL/GenBank/DDBJ whole genome shotgun (WGS) entry which is preliminary data.</text>
</comment>
<dbReference type="Proteomes" id="UP000824469">
    <property type="component" value="Unassembled WGS sequence"/>
</dbReference>
<sequence length="53" mass="6279">VFGCEVFVHIEKDDRNKLEDKSEKYTFIGYGGDDFGYKCWSIKDKKIIRSRDV</sequence>
<organism evidence="2 3">
    <name type="scientific">Taxus chinensis</name>
    <name type="common">Chinese yew</name>
    <name type="synonym">Taxus wallichiana var. chinensis</name>
    <dbReference type="NCBI Taxonomy" id="29808"/>
    <lineage>
        <taxon>Eukaryota</taxon>
        <taxon>Viridiplantae</taxon>
        <taxon>Streptophyta</taxon>
        <taxon>Embryophyta</taxon>
        <taxon>Tracheophyta</taxon>
        <taxon>Spermatophyta</taxon>
        <taxon>Pinopsida</taxon>
        <taxon>Pinidae</taxon>
        <taxon>Conifers II</taxon>
        <taxon>Cupressales</taxon>
        <taxon>Taxaceae</taxon>
        <taxon>Taxus</taxon>
    </lineage>
</organism>
<dbReference type="AlphaFoldDB" id="A0AA38GUZ8"/>
<reference evidence="2 3" key="1">
    <citation type="journal article" date="2021" name="Nat. Plants">
        <title>The Taxus genome provides insights into paclitaxel biosynthesis.</title>
        <authorList>
            <person name="Xiong X."/>
            <person name="Gou J."/>
            <person name="Liao Q."/>
            <person name="Li Y."/>
            <person name="Zhou Q."/>
            <person name="Bi G."/>
            <person name="Li C."/>
            <person name="Du R."/>
            <person name="Wang X."/>
            <person name="Sun T."/>
            <person name="Guo L."/>
            <person name="Liang H."/>
            <person name="Lu P."/>
            <person name="Wu Y."/>
            <person name="Zhang Z."/>
            <person name="Ro D.K."/>
            <person name="Shang Y."/>
            <person name="Huang S."/>
            <person name="Yan J."/>
        </authorList>
    </citation>
    <scope>NUCLEOTIDE SEQUENCE [LARGE SCALE GENOMIC DNA]</scope>
    <source>
        <strain evidence="2">Ta-2019</strain>
    </source>
</reference>
<feature type="domain" description="Retroviral polymerase SH3-like" evidence="1">
    <location>
        <begin position="4"/>
        <end position="53"/>
    </location>
</feature>
<evidence type="ECO:0000313" key="3">
    <source>
        <dbReference type="Proteomes" id="UP000824469"/>
    </source>
</evidence>
<dbReference type="InterPro" id="IPR057670">
    <property type="entry name" value="SH3_retrovirus"/>
</dbReference>
<proteinExistence type="predicted"/>
<dbReference type="Pfam" id="PF25597">
    <property type="entry name" value="SH3_retrovirus"/>
    <property type="match status" value="1"/>
</dbReference>
<feature type="non-terminal residue" evidence="2">
    <location>
        <position position="53"/>
    </location>
</feature>
<gene>
    <name evidence="2" type="ORF">KI387_007148</name>
</gene>
<name>A0AA38GUZ8_TAXCH</name>
<accession>A0AA38GUZ8</accession>
<evidence type="ECO:0000313" key="2">
    <source>
        <dbReference type="EMBL" id="KAH9326970.1"/>
    </source>
</evidence>
<feature type="non-terminal residue" evidence="2">
    <location>
        <position position="1"/>
    </location>
</feature>
<protein>
    <recommendedName>
        <fullName evidence="1">Retroviral polymerase SH3-like domain-containing protein</fullName>
    </recommendedName>
</protein>